<evidence type="ECO:0000313" key="1">
    <source>
        <dbReference type="EMBL" id="KAI0046825.1"/>
    </source>
</evidence>
<sequence>MHSVFPILYTVLFLGPGSRRHALCLRFCEYGLVRWRRRRHAQAAGVSSEEPFEGQISEASSMREDGSMSNGRGQDG</sequence>
<protein>
    <submittedName>
        <fullName evidence="1">Uncharacterized protein</fullName>
    </submittedName>
</protein>
<keyword evidence="2" id="KW-1185">Reference proteome</keyword>
<reference evidence="1" key="1">
    <citation type="submission" date="2021-02" db="EMBL/GenBank/DDBJ databases">
        <authorList>
            <consortium name="DOE Joint Genome Institute"/>
            <person name="Ahrendt S."/>
            <person name="Looney B.P."/>
            <person name="Miyauchi S."/>
            <person name="Morin E."/>
            <person name="Drula E."/>
            <person name="Courty P.E."/>
            <person name="Chicoki N."/>
            <person name="Fauchery L."/>
            <person name="Kohler A."/>
            <person name="Kuo A."/>
            <person name="Labutti K."/>
            <person name="Pangilinan J."/>
            <person name="Lipzen A."/>
            <person name="Riley R."/>
            <person name="Andreopoulos W."/>
            <person name="He G."/>
            <person name="Johnson J."/>
            <person name="Barry K.W."/>
            <person name="Grigoriev I.V."/>
            <person name="Nagy L."/>
            <person name="Hibbett D."/>
            <person name="Henrissat B."/>
            <person name="Matheny P.B."/>
            <person name="Labbe J."/>
            <person name="Martin F."/>
        </authorList>
    </citation>
    <scope>NUCLEOTIDE SEQUENCE</scope>
    <source>
        <strain evidence="1">FP105234-sp</strain>
    </source>
</reference>
<name>A0ACB8RS95_9AGAM</name>
<reference evidence="1" key="2">
    <citation type="journal article" date="2022" name="New Phytol.">
        <title>Evolutionary transition to the ectomycorrhizal habit in the genomes of a hyperdiverse lineage of mushroom-forming fungi.</title>
        <authorList>
            <person name="Looney B."/>
            <person name="Miyauchi S."/>
            <person name="Morin E."/>
            <person name="Drula E."/>
            <person name="Courty P.E."/>
            <person name="Kohler A."/>
            <person name="Kuo A."/>
            <person name="LaButti K."/>
            <person name="Pangilinan J."/>
            <person name="Lipzen A."/>
            <person name="Riley R."/>
            <person name="Andreopoulos W."/>
            <person name="He G."/>
            <person name="Johnson J."/>
            <person name="Nolan M."/>
            <person name="Tritt A."/>
            <person name="Barry K.W."/>
            <person name="Grigoriev I.V."/>
            <person name="Nagy L.G."/>
            <person name="Hibbett D."/>
            <person name="Henrissat B."/>
            <person name="Matheny P.B."/>
            <person name="Labbe J."/>
            <person name="Martin F.M."/>
        </authorList>
    </citation>
    <scope>NUCLEOTIDE SEQUENCE</scope>
    <source>
        <strain evidence="1">FP105234-sp</strain>
    </source>
</reference>
<comment type="caution">
    <text evidence="1">The sequence shown here is derived from an EMBL/GenBank/DDBJ whole genome shotgun (WGS) entry which is preliminary data.</text>
</comment>
<dbReference type="EMBL" id="MU275916">
    <property type="protein sequence ID" value="KAI0046825.1"/>
    <property type="molecule type" value="Genomic_DNA"/>
</dbReference>
<gene>
    <name evidence="1" type="ORF">FA95DRAFT_1310655</name>
</gene>
<organism evidence="1 2">
    <name type="scientific">Auriscalpium vulgare</name>
    <dbReference type="NCBI Taxonomy" id="40419"/>
    <lineage>
        <taxon>Eukaryota</taxon>
        <taxon>Fungi</taxon>
        <taxon>Dikarya</taxon>
        <taxon>Basidiomycota</taxon>
        <taxon>Agaricomycotina</taxon>
        <taxon>Agaricomycetes</taxon>
        <taxon>Russulales</taxon>
        <taxon>Auriscalpiaceae</taxon>
        <taxon>Auriscalpium</taxon>
    </lineage>
</organism>
<proteinExistence type="predicted"/>
<dbReference type="Proteomes" id="UP000814033">
    <property type="component" value="Unassembled WGS sequence"/>
</dbReference>
<accession>A0ACB8RS95</accession>
<evidence type="ECO:0000313" key="2">
    <source>
        <dbReference type="Proteomes" id="UP000814033"/>
    </source>
</evidence>